<keyword evidence="2 6" id="KW-0812">Transmembrane</keyword>
<evidence type="ECO:0000313" key="9">
    <source>
        <dbReference type="Proteomes" id="UP000193465"/>
    </source>
</evidence>
<organism evidence="8 9">
    <name type="scientific">Mycolicibacter engbaekii</name>
    <dbReference type="NCBI Taxonomy" id="188915"/>
    <lineage>
        <taxon>Bacteria</taxon>
        <taxon>Bacillati</taxon>
        <taxon>Actinomycetota</taxon>
        <taxon>Actinomycetes</taxon>
        <taxon>Mycobacteriales</taxon>
        <taxon>Mycobacteriaceae</taxon>
        <taxon>Mycolicibacter</taxon>
    </lineage>
</organism>
<evidence type="ECO:0000256" key="1">
    <source>
        <dbReference type="ARBA" id="ARBA00004651"/>
    </source>
</evidence>
<feature type="transmembrane region" description="Helical" evidence="6">
    <location>
        <begin position="210"/>
        <end position="228"/>
    </location>
</feature>
<feature type="transmembrane region" description="Helical" evidence="6">
    <location>
        <begin position="179"/>
        <end position="198"/>
    </location>
</feature>
<feature type="transmembrane region" description="Helical" evidence="6">
    <location>
        <begin position="59"/>
        <end position="77"/>
    </location>
</feature>
<feature type="transmembrane region" description="Helical" evidence="6">
    <location>
        <begin position="486"/>
        <end position="506"/>
    </location>
</feature>
<feature type="transmembrane region" description="Helical" evidence="6">
    <location>
        <begin position="234"/>
        <end position="257"/>
    </location>
</feature>
<dbReference type="Gene3D" id="1.20.1720.10">
    <property type="entry name" value="Multidrug resistance protein D"/>
    <property type="match status" value="1"/>
</dbReference>
<dbReference type="Pfam" id="PF07690">
    <property type="entry name" value="MFS_1"/>
    <property type="match status" value="1"/>
</dbReference>
<feature type="region of interest" description="Disordered" evidence="5">
    <location>
        <begin position="518"/>
        <end position="539"/>
    </location>
</feature>
<dbReference type="SUPFAM" id="SSF103473">
    <property type="entry name" value="MFS general substrate transporter"/>
    <property type="match status" value="1"/>
</dbReference>
<evidence type="ECO:0000256" key="2">
    <source>
        <dbReference type="ARBA" id="ARBA00022692"/>
    </source>
</evidence>
<name>A0A1X1TLS7_9MYCO</name>
<feature type="transmembrane region" description="Helical" evidence="6">
    <location>
        <begin position="23"/>
        <end position="47"/>
    </location>
</feature>
<feature type="transmembrane region" description="Helical" evidence="6">
    <location>
        <begin position="369"/>
        <end position="392"/>
    </location>
</feature>
<accession>A0A1X1TLS7</accession>
<dbReference type="GO" id="GO:0022857">
    <property type="term" value="F:transmembrane transporter activity"/>
    <property type="evidence" value="ECO:0007669"/>
    <property type="project" value="InterPro"/>
</dbReference>
<dbReference type="PANTHER" id="PTHR42718">
    <property type="entry name" value="MAJOR FACILITATOR SUPERFAMILY MULTIDRUG TRANSPORTER MFSC"/>
    <property type="match status" value="1"/>
</dbReference>
<dbReference type="InterPro" id="IPR011701">
    <property type="entry name" value="MFS"/>
</dbReference>
<sequence>MQVPVSPGVPDARPPLSAGARRWLLTVCCLGVLMVMSSMVALNAALGPIATETLATQHQLTWIVDAYTLVMACLLLPSGALGDRYGRRGALLIGLAIFGAASLTPIFIDTPTALIATRAVTGVGAAAILPATLSLLTAAYPAEERNKAIGIWAGACAGSALVGFMGTALLTQFGPWQNIFWSFAGASALLFALGWTIPSSKDAESAPLDYVGVLLIATAVGAFVYGVIEAPRLGWGHPLVYCCLGGGIALALIFGVVELRRTHPLLDIRVFTRPEMLTGSIAMTTLFFAIFGFFFLAMQHLQLVMGYSALRTAMALTPLAVPLLTLAVLTSWYLPRLGLRASIAGGLGILAFGLLSMRNLEVGSPYFDLAWPICVIATGLGLCNAPATSAITGSVPVNKQGVASAINDTTRELGGALGIALAGSVLAAGYSSALAPAVAALPPQVSEPARGSLAQALAIAEQLGTAGQALSTDAKNAFLQAMDTSLLMLGLVVLAAAAFIAVWAPGRDGQQLAALRPTSGRHRLSRRSPRPRSQTFIAG</sequence>
<evidence type="ECO:0000256" key="4">
    <source>
        <dbReference type="ARBA" id="ARBA00023136"/>
    </source>
</evidence>
<feature type="domain" description="Major facilitator superfamily (MFS) profile" evidence="7">
    <location>
        <begin position="24"/>
        <end position="508"/>
    </location>
</feature>
<dbReference type="AlphaFoldDB" id="A0A1X1TLS7"/>
<feature type="transmembrane region" description="Helical" evidence="6">
    <location>
        <begin position="149"/>
        <end position="173"/>
    </location>
</feature>
<feature type="transmembrane region" description="Helical" evidence="6">
    <location>
        <begin position="337"/>
        <end position="357"/>
    </location>
</feature>
<dbReference type="PROSITE" id="PS50850">
    <property type="entry name" value="MFS"/>
    <property type="match status" value="1"/>
</dbReference>
<dbReference type="GO" id="GO:0005886">
    <property type="term" value="C:plasma membrane"/>
    <property type="evidence" value="ECO:0007669"/>
    <property type="project" value="UniProtKB-SubCell"/>
</dbReference>
<reference evidence="8 9" key="1">
    <citation type="submission" date="2016-01" db="EMBL/GenBank/DDBJ databases">
        <title>The new phylogeny of the genus Mycobacterium.</title>
        <authorList>
            <person name="Tarcisio F."/>
            <person name="Conor M."/>
            <person name="Antonella G."/>
            <person name="Elisabetta G."/>
            <person name="Giulia F.S."/>
            <person name="Sara T."/>
            <person name="Anna F."/>
            <person name="Clotilde B."/>
            <person name="Roberto B."/>
            <person name="Veronica D.S."/>
            <person name="Fabio R."/>
            <person name="Monica P."/>
            <person name="Olivier J."/>
            <person name="Enrico T."/>
            <person name="Nicola S."/>
        </authorList>
    </citation>
    <scope>NUCLEOTIDE SEQUENCE [LARGE SCALE GENOMIC DNA]</scope>
    <source>
        <strain evidence="8 9">ATCC 27353</strain>
    </source>
</reference>
<evidence type="ECO:0000259" key="7">
    <source>
        <dbReference type="PROSITE" id="PS50850"/>
    </source>
</evidence>
<keyword evidence="9" id="KW-1185">Reference proteome</keyword>
<feature type="transmembrane region" description="Helical" evidence="6">
    <location>
        <begin position="277"/>
        <end position="297"/>
    </location>
</feature>
<feature type="transmembrane region" description="Helical" evidence="6">
    <location>
        <begin position="309"/>
        <end position="330"/>
    </location>
</feature>
<comment type="subcellular location">
    <subcellularLocation>
        <location evidence="1">Cell membrane</location>
        <topology evidence="1">Multi-pass membrane protein</topology>
    </subcellularLocation>
</comment>
<feature type="transmembrane region" description="Helical" evidence="6">
    <location>
        <begin position="89"/>
        <end position="108"/>
    </location>
</feature>
<evidence type="ECO:0000256" key="5">
    <source>
        <dbReference type="SAM" id="MobiDB-lite"/>
    </source>
</evidence>
<dbReference type="STRING" id="188915.AWC02_12950"/>
<evidence type="ECO:0000256" key="6">
    <source>
        <dbReference type="SAM" id="Phobius"/>
    </source>
</evidence>
<comment type="caution">
    <text evidence="8">The sequence shown here is derived from an EMBL/GenBank/DDBJ whole genome shotgun (WGS) entry which is preliminary data.</text>
</comment>
<dbReference type="Proteomes" id="UP000193465">
    <property type="component" value="Unassembled WGS sequence"/>
</dbReference>
<evidence type="ECO:0000256" key="3">
    <source>
        <dbReference type="ARBA" id="ARBA00022989"/>
    </source>
</evidence>
<feature type="compositionally biased region" description="Basic residues" evidence="5">
    <location>
        <begin position="519"/>
        <end position="530"/>
    </location>
</feature>
<keyword evidence="3 6" id="KW-1133">Transmembrane helix</keyword>
<dbReference type="EMBL" id="LQOT01000042">
    <property type="protein sequence ID" value="ORV45483.1"/>
    <property type="molecule type" value="Genomic_DNA"/>
</dbReference>
<feature type="transmembrane region" description="Helical" evidence="6">
    <location>
        <begin position="413"/>
        <end position="433"/>
    </location>
</feature>
<proteinExistence type="predicted"/>
<feature type="transmembrane region" description="Helical" evidence="6">
    <location>
        <begin position="120"/>
        <end position="142"/>
    </location>
</feature>
<dbReference type="Gene3D" id="1.20.1250.20">
    <property type="entry name" value="MFS general substrate transporter like domains"/>
    <property type="match status" value="1"/>
</dbReference>
<dbReference type="CDD" id="cd17321">
    <property type="entry name" value="MFS_MMR_MDR_like"/>
    <property type="match status" value="1"/>
</dbReference>
<dbReference type="InterPro" id="IPR036259">
    <property type="entry name" value="MFS_trans_sf"/>
</dbReference>
<dbReference type="PANTHER" id="PTHR42718:SF42">
    <property type="entry name" value="EXPORT PROTEIN"/>
    <property type="match status" value="1"/>
</dbReference>
<evidence type="ECO:0000313" key="8">
    <source>
        <dbReference type="EMBL" id="ORV45483.1"/>
    </source>
</evidence>
<protein>
    <submittedName>
        <fullName evidence="8">MFS transporter</fullName>
    </submittedName>
</protein>
<keyword evidence="4 6" id="KW-0472">Membrane</keyword>
<dbReference type="InterPro" id="IPR020846">
    <property type="entry name" value="MFS_dom"/>
</dbReference>
<gene>
    <name evidence="8" type="ORF">AWC02_12950</name>
</gene>